<name>K0RZB2_THAOC</name>
<feature type="region of interest" description="Disordered" evidence="1">
    <location>
        <begin position="22"/>
        <end position="64"/>
    </location>
</feature>
<organism evidence="2 3">
    <name type="scientific">Thalassiosira oceanica</name>
    <name type="common">Marine diatom</name>
    <dbReference type="NCBI Taxonomy" id="159749"/>
    <lineage>
        <taxon>Eukaryota</taxon>
        <taxon>Sar</taxon>
        <taxon>Stramenopiles</taxon>
        <taxon>Ochrophyta</taxon>
        <taxon>Bacillariophyta</taxon>
        <taxon>Coscinodiscophyceae</taxon>
        <taxon>Thalassiosirophycidae</taxon>
        <taxon>Thalassiosirales</taxon>
        <taxon>Thalassiosiraceae</taxon>
        <taxon>Thalassiosira</taxon>
    </lineage>
</organism>
<accession>K0RZB2</accession>
<protein>
    <submittedName>
        <fullName evidence="2">Uncharacterized protein</fullName>
    </submittedName>
</protein>
<dbReference type="AlphaFoldDB" id="K0RZB2"/>
<comment type="caution">
    <text evidence="2">The sequence shown here is derived from an EMBL/GenBank/DDBJ whole genome shotgun (WGS) entry which is preliminary data.</text>
</comment>
<evidence type="ECO:0000256" key="1">
    <source>
        <dbReference type="SAM" id="MobiDB-lite"/>
    </source>
</evidence>
<sequence length="96" mass="10451">TRIWRAAATPGSEVPHKIERNAKSRGGRAATPGIGNRSCDFGRPLGQRDGQCQGPSRCPGNDGSLEVLRKIDRKRRARGVTGPAFSNGMFVRRHRA</sequence>
<gene>
    <name evidence="2" type="ORF">THAOC_26307</name>
</gene>
<keyword evidence="3" id="KW-1185">Reference proteome</keyword>
<feature type="non-terminal residue" evidence="2">
    <location>
        <position position="1"/>
    </location>
</feature>
<dbReference type="Proteomes" id="UP000266841">
    <property type="component" value="Unassembled WGS sequence"/>
</dbReference>
<proteinExistence type="predicted"/>
<evidence type="ECO:0000313" key="2">
    <source>
        <dbReference type="EMBL" id="EJK54131.1"/>
    </source>
</evidence>
<evidence type="ECO:0000313" key="3">
    <source>
        <dbReference type="Proteomes" id="UP000266841"/>
    </source>
</evidence>
<dbReference type="EMBL" id="AGNL01036313">
    <property type="protein sequence ID" value="EJK54131.1"/>
    <property type="molecule type" value="Genomic_DNA"/>
</dbReference>
<reference evidence="2 3" key="1">
    <citation type="journal article" date="2012" name="Genome Biol.">
        <title>Genome and low-iron response of an oceanic diatom adapted to chronic iron limitation.</title>
        <authorList>
            <person name="Lommer M."/>
            <person name="Specht M."/>
            <person name="Roy A.S."/>
            <person name="Kraemer L."/>
            <person name="Andreson R."/>
            <person name="Gutowska M.A."/>
            <person name="Wolf J."/>
            <person name="Bergner S.V."/>
            <person name="Schilhabel M.B."/>
            <person name="Klostermeier U.C."/>
            <person name="Beiko R.G."/>
            <person name="Rosenstiel P."/>
            <person name="Hippler M."/>
            <person name="Laroche J."/>
        </authorList>
    </citation>
    <scope>NUCLEOTIDE SEQUENCE [LARGE SCALE GENOMIC DNA]</scope>
    <source>
        <strain evidence="2 3">CCMP1005</strain>
    </source>
</reference>